<protein>
    <submittedName>
        <fullName evidence="1">Uncharacterized protein</fullName>
    </submittedName>
</protein>
<evidence type="ECO:0000313" key="2">
    <source>
        <dbReference type="Proteomes" id="UP000240830"/>
    </source>
</evidence>
<accession>A0A2H9TPL9</accession>
<dbReference type="Proteomes" id="UP000240830">
    <property type="component" value="Unassembled WGS sequence"/>
</dbReference>
<evidence type="ECO:0000313" key="1">
    <source>
        <dbReference type="EMBL" id="PJF19684.1"/>
    </source>
</evidence>
<sequence>MEGWRTRQNSGTLQCEEMVKRILDATLASIRADISHEMNAEKADRFVTAIRVQVLKEIREEGLWADELEDANGGSLENLLDLYIAEKPSLPLVRPLIADSPPVTPIENPWRMKRHCDPTPYRRKTVVS</sequence>
<dbReference type="AlphaFoldDB" id="A0A2H9TPL9"/>
<reference evidence="1 2" key="1">
    <citation type="submission" date="2016-10" db="EMBL/GenBank/DDBJ databases">
        <title>The genome of Paramicrosporidium saccamoebae is the missing link in understanding Cryptomycota and Microsporidia evolution.</title>
        <authorList>
            <person name="Quandt C.A."/>
            <person name="Beaudet D."/>
            <person name="Corsaro D."/>
            <person name="Michel R."/>
            <person name="Corradi N."/>
            <person name="James T."/>
        </authorList>
    </citation>
    <scope>NUCLEOTIDE SEQUENCE [LARGE SCALE GENOMIC DNA]</scope>
    <source>
        <strain evidence="1 2">KSL3</strain>
    </source>
</reference>
<name>A0A2H9TPL9_9FUNG</name>
<comment type="caution">
    <text evidence="1">The sequence shown here is derived from an EMBL/GenBank/DDBJ whole genome shotgun (WGS) entry which is preliminary data.</text>
</comment>
<organism evidence="1 2">
    <name type="scientific">Paramicrosporidium saccamoebae</name>
    <dbReference type="NCBI Taxonomy" id="1246581"/>
    <lineage>
        <taxon>Eukaryota</taxon>
        <taxon>Fungi</taxon>
        <taxon>Fungi incertae sedis</taxon>
        <taxon>Cryptomycota</taxon>
        <taxon>Cryptomycota incertae sedis</taxon>
        <taxon>Paramicrosporidium</taxon>
    </lineage>
</organism>
<gene>
    <name evidence="1" type="ORF">PSACC_00519</name>
</gene>
<keyword evidence="2" id="KW-1185">Reference proteome</keyword>
<dbReference type="EMBL" id="MTSL01000048">
    <property type="protein sequence ID" value="PJF19684.1"/>
    <property type="molecule type" value="Genomic_DNA"/>
</dbReference>
<proteinExistence type="predicted"/>